<organism evidence="3 4">
    <name type="scientific">Mycolicibacterium gilvum</name>
    <dbReference type="NCBI Taxonomy" id="1804"/>
    <lineage>
        <taxon>Bacteria</taxon>
        <taxon>Bacillati</taxon>
        <taxon>Actinomycetota</taxon>
        <taxon>Actinomycetes</taxon>
        <taxon>Mycobacteriales</taxon>
        <taxon>Mycobacteriaceae</taxon>
        <taxon>Mycolicibacterium</taxon>
    </lineage>
</organism>
<dbReference type="EC" id="1.1.98.2" evidence="3"/>
<dbReference type="PANTHER" id="PTHR43244:SF1">
    <property type="entry name" value="5,10-METHYLENETETRAHYDROMETHANOPTERIN REDUCTASE"/>
    <property type="match status" value="1"/>
</dbReference>
<keyword evidence="1 3" id="KW-0560">Oxidoreductase</keyword>
<reference evidence="3 4" key="1">
    <citation type="submission" date="2018-06" db="EMBL/GenBank/DDBJ databases">
        <authorList>
            <consortium name="Pathogen Informatics"/>
            <person name="Doyle S."/>
        </authorList>
    </citation>
    <scope>NUCLEOTIDE SEQUENCE [LARGE SCALE GENOMIC DNA]</scope>
    <source>
        <strain evidence="3 4">NCTC10742</strain>
    </source>
</reference>
<dbReference type="GO" id="GO:0052749">
    <property type="term" value="F:glucose-6-phosphate dehydrogenase (coenzyme F420) activity"/>
    <property type="evidence" value="ECO:0007669"/>
    <property type="project" value="UniProtKB-EC"/>
</dbReference>
<dbReference type="InterPro" id="IPR036661">
    <property type="entry name" value="Luciferase-like_sf"/>
</dbReference>
<dbReference type="InterPro" id="IPR023907">
    <property type="entry name" value="Non-F420_Flavin_OxRdtase"/>
</dbReference>
<evidence type="ECO:0000259" key="2">
    <source>
        <dbReference type="Pfam" id="PF00296"/>
    </source>
</evidence>
<proteinExistence type="predicted"/>
<accession>A0A378SML7</accession>
<dbReference type="PANTHER" id="PTHR43244">
    <property type="match status" value="1"/>
</dbReference>
<dbReference type="NCBIfam" id="TIGR03885">
    <property type="entry name" value="flavin_revert"/>
    <property type="match status" value="1"/>
</dbReference>
<dbReference type="EMBL" id="UGQM01000001">
    <property type="protein sequence ID" value="STZ43378.1"/>
    <property type="molecule type" value="Genomic_DNA"/>
</dbReference>
<sequence>MTVIGFHCSHEQIPPGQLLHDVQHAEQAGFTAAMSSDHFSPWSERQNESGFAWAFLGAALATTKLPFGVVNAPGQRYHPAIIAQAIATLAQMFPGRIWAALGSGEASNERITGDVWPRKEIRDQRLVECVDVIRRLLKGEEVSVDGLIHVNRARLWTLPETVPDLVGPAITPATAARHAAWADALITVNQPAETLRQVLDSYRDAGGRGPARLQIHLSWAPTDEEALAIAHDQWRTNVLGPPVSWDIETVEAFDTIGEAVTPEQMEPSVRISSDLGRHAAWLQEYLDQGWDELYLHFVGQHQRSFIDAFGEHVLPQLSPSAPAVP</sequence>
<name>A0A378SML7_9MYCO</name>
<dbReference type="InterPro" id="IPR019945">
    <property type="entry name" value="F420_G6P_DH-rel"/>
</dbReference>
<dbReference type="RefSeq" id="WP_115327338.1">
    <property type="nucleotide sequence ID" value="NZ_JACKST010000131.1"/>
</dbReference>
<dbReference type="Pfam" id="PF00296">
    <property type="entry name" value="Bac_luciferase"/>
    <property type="match status" value="1"/>
</dbReference>
<feature type="domain" description="Luciferase-like" evidence="2">
    <location>
        <begin position="11"/>
        <end position="235"/>
    </location>
</feature>
<dbReference type="NCBIfam" id="TIGR03557">
    <property type="entry name" value="F420_G6P_family"/>
    <property type="match status" value="1"/>
</dbReference>
<dbReference type="SUPFAM" id="SSF51679">
    <property type="entry name" value="Bacterial luciferase-like"/>
    <property type="match status" value="1"/>
</dbReference>
<dbReference type="InterPro" id="IPR050564">
    <property type="entry name" value="F420-G6PD/mer"/>
</dbReference>
<dbReference type="GO" id="GO:0016705">
    <property type="term" value="F:oxidoreductase activity, acting on paired donors, with incorporation or reduction of molecular oxygen"/>
    <property type="evidence" value="ECO:0007669"/>
    <property type="project" value="InterPro"/>
</dbReference>
<dbReference type="Proteomes" id="UP000254291">
    <property type="component" value="Unassembled WGS sequence"/>
</dbReference>
<dbReference type="InterPro" id="IPR011251">
    <property type="entry name" value="Luciferase-like_dom"/>
</dbReference>
<gene>
    <name evidence="3" type="primary">fgd1_4</name>
    <name evidence="3" type="ORF">NCTC10742_02601</name>
</gene>
<evidence type="ECO:0000256" key="1">
    <source>
        <dbReference type="ARBA" id="ARBA00023002"/>
    </source>
</evidence>
<evidence type="ECO:0000313" key="3">
    <source>
        <dbReference type="EMBL" id="STZ43378.1"/>
    </source>
</evidence>
<evidence type="ECO:0000313" key="4">
    <source>
        <dbReference type="Proteomes" id="UP000254291"/>
    </source>
</evidence>
<protein>
    <submittedName>
        <fullName evidence="3">Dehydrogenase</fullName>
        <ecNumber evidence="3">1.1.98.2</ecNumber>
    </submittedName>
</protein>
<dbReference type="AlphaFoldDB" id="A0A378SML7"/>
<dbReference type="Gene3D" id="3.20.20.30">
    <property type="entry name" value="Luciferase-like domain"/>
    <property type="match status" value="1"/>
</dbReference>